<proteinExistence type="predicted"/>
<dbReference type="AlphaFoldDB" id="A0A0N5B8N8"/>
<protein>
    <submittedName>
        <fullName evidence="2">F-box domain-containing protein</fullName>
    </submittedName>
</protein>
<name>A0A0N5B8N8_STREA</name>
<organism evidence="1 2">
    <name type="scientific">Strongyloides papillosus</name>
    <name type="common">Intestinal threadworm</name>
    <dbReference type="NCBI Taxonomy" id="174720"/>
    <lineage>
        <taxon>Eukaryota</taxon>
        <taxon>Metazoa</taxon>
        <taxon>Ecdysozoa</taxon>
        <taxon>Nematoda</taxon>
        <taxon>Chromadorea</taxon>
        <taxon>Rhabditida</taxon>
        <taxon>Tylenchina</taxon>
        <taxon>Panagrolaimomorpha</taxon>
        <taxon>Strongyloidoidea</taxon>
        <taxon>Strongyloididae</taxon>
        <taxon>Strongyloides</taxon>
    </lineage>
</organism>
<keyword evidence="1" id="KW-1185">Reference proteome</keyword>
<evidence type="ECO:0000313" key="2">
    <source>
        <dbReference type="WBParaSite" id="SPAL_0000241100.1"/>
    </source>
</evidence>
<dbReference type="Proteomes" id="UP000046392">
    <property type="component" value="Unplaced"/>
</dbReference>
<dbReference type="Gene3D" id="3.80.10.10">
    <property type="entry name" value="Ribonuclease Inhibitor"/>
    <property type="match status" value="1"/>
</dbReference>
<dbReference type="WBParaSite" id="SPAL_0000241100.1">
    <property type="protein sequence ID" value="SPAL_0000241100.1"/>
    <property type="gene ID" value="SPAL_0000241100"/>
</dbReference>
<reference evidence="2" key="1">
    <citation type="submission" date="2017-02" db="UniProtKB">
        <authorList>
            <consortium name="WormBaseParasite"/>
        </authorList>
    </citation>
    <scope>IDENTIFICATION</scope>
</reference>
<accession>A0A0N5B8N8</accession>
<evidence type="ECO:0000313" key="1">
    <source>
        <dbReference type="Proteomes" id="UP000046392"/>
    </source>
</evidence>
<sequence length="589" mass="69243">MARKRQSQALSKIPCKKIKMMDEKKLITGKKVEIGKKTSVPLTAAEKVGRNMDLMSLIVKNIDNVNDRNGIAESCKDLNILCNSKRSYVKSYRHEMKRNYKVDFHRDGPLFILFGEMLAINISRYCRSNTRKLEMSINEIIKNRHKIKILKIKNLPSEYFKFFKGLDWFENIKTVYFDMLESNYNPLGIFSEMKSLKPETLIFGKASKFWFTYKNFDGIIYCNEDFTFPKSIKNVHLVSETENINWIENALRIFNHYELDSLVLGENFTRFLTADSMNRVASIARYFKKIQFSIICSVDVSLNEYFKQTFGSLALLESCNMISDIHFDVQKCDVDVWARSDPPTEEENNTLICNLYENVSLYERYLHMKNVKIVFSDFCYDYYAMEDTEIMSILQGLSKMRNLRTFEIDCMLMPESFNFSNLFDVFNGNLKNIKLCSCSTHLKANDLKTLSKYCPNIENICLEDVEECEITIKLITSLFKNLKGLKLDYLHYFSCVNVINDLIKKDKINENHRLDWPNLNFLSVYFDIPTEVEKGILDAMDKNTPRKPGQFLLKRDVFHRDSYAWQIIIQKDTSYDSIFYDIFDGYYIF</sequence>
<dbReference type="InterPro" id="IPR032675">
    <property type="entry name" value="LRR_dom_sf"/>
</dbReference>